<feature type="domain" description="Histidine kinase" evidence="1">
    <location>
        <begin position="1"/>
        <end position="176"/>
    </location>
</feature>
<accession>X1S7V1</accession>
<dbReference type="Pfam" id="PF02518">
    <property type="entry name" value="HATPase_c"/>
    <property type="match status" value="1"/>
</dbReference>
<dbReference type="PANTHER" id="PTHR43065:SF50">
    <property type="entry name" value="HISTIDINE KINASE"/>
    <property type="match status" value="1"/>
</dbReference>
<gene>
    <name evidence="2" type="ORF">S12H4_39890</name>
</gene>
<reference evidence="2" key="1">
    <citation type="journal article" date="2014" name="Front. Microbiol.">
        <title>High frequency of phylogenetically diverse reductive dehalogenase-homologous genes in deep subseafloor sedimentary metagenomes.</title>
        <authorList>
            <person name="Kawai M."/>
            <person name="Futagami T."/>
            <person name="Toyoda A."/>
            <person name="Takaki Y."/>
            <person name="Nishi S."/>
            <person name="Hori S."/>
            <person name="Arai W."/>
            <person name="Tsubouchi T."/>
            <person name="Morono Y."/>
            <person name="Uchiyama I."/>
            <person name="Ito T."/>
            <person name="Fujiyama A."/>
            <person name="Inagaki F."/>
            <person name="Takami H."/>
        </authorList>
    </citation>
    <scope>NUCLEOTIDE SEQUENCE</scope>
    <source>
        <strain evidence="2">Expedition CK06-06</strain>
    </source>
</reference>
<dbReference type="PANTHER" id="PTHR43065">
    <property type="entry name" value="SENSOR HISTIDINE KINASE"/>
    <property type="match status" value="1"/>
</dbReference>
<sequence length="178" mass="19902">LIKESQEGTERIKKIVIDLKDFAHPGEQELKYANINENLDSTLNIVWNELKYKATVTKDYGELPEVRCYPQQINQVFMNILVNAAQAIEKQGEIRIATRAVDGYVEIEISDTGVGIPKQDLSKVFDPFFTTKDVGKGTGLGLNMAYNIIQKHKGTIDVESEVGKGTTFIIRIPVETDA</sequence>
<dbReference type="SMART" id="SM00387">
    <property type="entry name" value="HATPase_c"/>
    <property type="match status" value="1"/>
</dbReference>
<dbReference type="InterPro" id="IPR036890">
    <property type="entry name" value="HATPase_C_sf"/>
</dbReference>
<protein>
    <recommendedName>
        <fullName evidence="1">Histidine kinase domain-containing protein</fullName>
    </recommendedName>
</protein>
<dbReference type="Gene3D" id="3.30.565.10">
    <property type="entry name" value="Histidine kinase-like ATPase, C-terminal domain"/>
    <property type="match status" value="1"/>
</dbReference>
<evidence type="ECO:0000259" key="1">
    <source>
        <dbReference type="PROSITE" id="PS50109"/>
    </source>
</evidence>
<dbReference type="PROSITE" id="PS50109">
    <property type="entry name" value="HIS_KIN"/>
    <property type="match status" value="1"/>
</dbReference>
<dbReference type="AlphaFoldDB" id="X1S7V1"/>
<dbReference type="PRINTS" id="PR00344">
    <property type="entry name" value="BCTRLSENSOR"/>
</dbReference>
<proteinExistence type="predicted"/>
<organism evidence="2">
    <name type="scientific">marine sediment metagenome</name>
    <dbReference type="NCBI Taxonomy" id="412755"/>
    <lineage>
        <taxon>unclassified sequences</taxon>
        <taxon>metagenomes</taxon>
        <taxon>ecological metagenomes</taxon>
    </lineage>
</organism>
<comment type="caution">
    <text evidence="2">The sequence shown here is derived from an EMBL/GenBank/DDBJ whole genome shotgun (WGS) entry which is preliminary data.</text>
</comment>
<feature type="non-terminal residue" evidence="2">
    <location>
        <position position="1"/>
    </location>
</feature>
<dbReference type="EMBL" id="BARW01024156">
    <property type="protein sequence ID" value="GAI89137.1"/>
    <property type="molecule type" value="Genomic_DNA"/>
</dbReference>
<dbReference type="GO" id="GO:0016772">
    <property type="term" value="F:transferase activity, transferring phosphorus-containing groups"/>
    <property type="evidence" value="ECO:0007669"/>
    <property type="project" value="InterPro"/>
</dbReference>
<dbReference type="InterPro" id="IPR005467">
    <property type="entry name" value="His_kinase_dom"/>
</dbReference>
<evidence type="ECO:0000313" key="2">
    <source>
        <dbReference type="EMBL" id="GAI89137.1"/>
    </source>
</evidence>
<dbReference type="SUPFAM" id="SSF55874">
    <property type="entry name" value="ATPase domain of HSP90 chaperone/DNA topoisomerase II/histidine kinase"/>
    <property type="match status" value="1"/>
</dbReference>
<dbReference type="InterPro" id="IPR004358">
    <property type="entry name" value="Sig_transdc_His_kin-like_C"/>
</dbReference>
<name>X1S7V1_9ZZZZ</name>
<dbReference type="InterPro" id="IPR003594">
    <property type="entry name" value="HATPase_dom"/>
</dbReference>